<evidence type="ECO:0000256" key="4">
    <source>
        <dbReference type="ARBA" id="ARBA00022840"/>
    </source>
</evidence>
<evidence type="ECO:0000256" key="2">
    <source>
        <dbReference type="ARBA" id="ARBA00022598"/>
    </source>
</evidence>
<keyword evidence="3 6" id="KW-0547">Nucleotide-binding</keyword>
<dbReference type="InterPro" id="IPR005482">
    <property type="entry name" value="Biotin_COase_C"/>
</dbReference>
<dbReference type="SUPFAM" id="SSF52440">
    <property type="entry name" value="PreATP-grasp domain"/>
    <property type="match status" value="1"/>
</dbReference>
<reference evidence="11" key="1">
    <citation type="submission" date="2023-07" db="EMBL/GenBank/DDBJ databases">
        <title>30 novel species of actinomycetes from the DSMZ collection.</title>
        <authorList>
            <person name="Nouioui I."/>
        </authorList>
    </citation>
    <scope>NUCLEOTIDE SEQUENCE [LARGE SCALE GENOMIC DNA]</scope>
    <source>
        <strain evidence="11">DSM 45055</strain>
    </source>
</reference>
<dbReference type="InterPro" id="IPR011761">
    <property type="entry name" value="ATP-grasp"/>
</dbReference>
<dbReference type="Proteomes" id="UP001183226">
    <property type="component" value="Unassembled WGS sequence"/>
</dbReference>
<feature type="domain" description="ATP-grasp" evidence="8">
    <location>
        <begin position="116"/>
        <end position="313"/>
    </location>
</feature>
<dbReference type="InterPro" id="IPR011054">
    <property type="entry name" value="Rudment_hybrid_motif"/>
</dbReference>
<evidence type="ECO:0000256" key="7">
    <source>
        <dbReference type="SAM" id="MobiDB-lite"/>
    </source>
</evidence>
<feature type="domain" description="Biotin carboxylation" evidence="9">
    <location>
        <begin position="1"/>
        <end position="444"/>
    </location>
</feature>
<gene>
    <name evidence="10" type="ORF">RM446_17585</name>
</gene>
<protein>
    <recommendedName>
        <fullName evidence="1">biotin carboxylase</fullName>
        <ecNumber evidence="1">6.3.4.14</ecNumber>
    </recommendedName>
</protein>
<dbReference type="PANTHER" id="PTHR18866:SF33">
    <property type="entry name" value="METHYLCROTONOYL-COA CARBOXYLASE SUBUNIT ALPHA, MITOCHONDRIAL-RELATED"/>
    <property type="match status" value="1"/>
</dbReference>
<dbReference type="InterPro" id="IPR016185">
    <property type="entry name" value="PreATP-grasp_dom_sf"/>
</dbReference>
<evidence type="ECO:0000313" key="11">
    <source>
        <dbReference type="Proteomes" id="UP001183226"/>
    </source>
</evidence>
<dbReference type="InterPro" id="IPR011764">
    <property type="entry name" value="Biotin_carboxylation_dom"/>
</dbReference>
<dbReference type="PROSITE" id="PS50975">
    <property type="entry name" value="ATP_GRASP"/>
    <property type="match status" value="1"/>
</dbReference>
<feature type="region of interest" description="Disordered" evidence="7">
    <location>
        <begin position="451"/>
        <end position="470"/>
    </location>
</feature>
<dbReference type="InterPro" id="IPR050856">
    <property type="entry name" value="Biotin_carboxylase_complex"/>
</dbReference>
<dbReference type="Pfam" id="PF02785">
    <property type="entry name" value="Biotin_carb_C"/>
    <property type="match status" value="1"/>
</dbReference>
<dbReference type="SMART" id="SM00878">
    <property type="entry name" value="Biotin_carb_C"/>
    <property type="match status" value="1"/>
</dbReference>
<evidence type="ECO:0000256" key="3">
    <source>
        <dbReference type="ARBA" id="ARBA00022741"/>
    </source>
</evidence>
<keyword evidence="5" id="KW-0092">Biotin</keyword>
<evidence type="ECO:0000256" key="5">
    <source>
        <dbReference type="ARBA" id="ARBA00023267"/>
    </source>
</evidence>
<keyword evidence="11" id="KW-1185">Reference proteome</keyword>
<dbReference type="SUPFAM" id="SSF56059">
    <property type="entry name" value="Glutathione synthetase ATP-binding domain-like"/>
    <property type="match status" value="1"/>
</dbReference>
<dbReference type="SUPFAM" id="SSF51246">
    <property type="entry name" value="Rudiment single hybrid motif"/>
    <property type="match status" value="1"/>
</dbReference>
<organism evidence="10 11">
    <name type="scientific">Streptomonospora wellingtoniae</name>
    <dbReference type="NCBI Taxonomy" id="3075544"/>
    <lineage>
        <taxon>Bacteria</taxon>
        <taxon>Bacillati</taxon>
        <taxon>Actinomycetota</taxon>
        <taxon>Actinomycetes</taxon>
        <taxon>Streptosporangiales</taxon>
        <taxon>Nocardiopsidaceae</taxon>
        <taxon>Streptomonospora</taxon>
    </lineage>
</organism>
<dbReference type="Pfam" id="PF02786">
    <property type="entry name" value="CPSase_L_D2"/>
    <property type="match status" value="1"/>
</dbReference>
<dbReference type="SMART" id="SM01209">
    <property type="entry name" value="GARS_A"/>
    <property type="match status" value="1"/>
</dbReference>
<evidence type="ECO:0000259" key="8">
    <source>
        <dbReference type="PROSITE" id="PS50975"/>
    </source>
</evidence>
<dbReference type="Pfam" id="PF00289">
    <property type="entry name" value="Biotin_carb_N"/>
    <property type="match status" value="1"/>
</dbReference>
<keyword evidence="2" id="KW-0436">Ligase</keyword>
<dbReference type="EMBL" id="JAVREK010000020">
    <property type="protein sequence ID" value="MDT0303933.1"/>
    <property type="molecule type" value="Genomic_DNA"/>
</dbReference>
<dbReference type="EC" id="6.3.4.14" evidence="1"/>
<evidence type="ECO:0000313" key="10">
    <source>
        <dbReference type="EMBL" id="MDT0303933.1"/>
    </source>
</evidence>
<keyword evidence="4 6" id="KW-0067">ATP-binding</keyword>
<dbReference type="Gene3D" id="3.30.470.20">
    <property type="entry name" value="ATP-grasp fold, B domain"/>
    <property type="match status" value="1"/>
</dbReference>
<evidence type="ECO:0000259" key="9">
    <source>
        <dbReference type="PROSITE" id="PS50979"/>
    </source>
</evidence>
<sequence>MLIANRGEIALRIARTCKELGIRTVAVYSTEDRDSAVVSYADEAVRIGPASAKHSYLNIPAIVEAALRTGVRAVHPGYGFLSEDPDFARVCRDAGLTFVGPAAEVIARLGDKIAARALMAENAIPMLPGSRSPVDSVEDACEIADSIGFPLVVKAAAGGGGRGMGVVGDRADLAAVFSRTQSRAQELFGDARVFVERYLPEGRHVEVQVLVDGFGNALHLGERDCSTQRRHQKLIEETPAPGIPEQVRAGMQEAAVLGATAAGYRGAATFEFLLAPDGTFAFLEVNCRLQVEHPVTEMATGVDLVREQLLIADGQPLSLHQEDLAARGCSVECRINAEDPERGFVPTPGTLAEFDVPGGPFVRVDTHGYPGYRVPSSYDPLLAKLVVWGCSREDALRRMDRCLADFRISGPGVRTNSAFLREVIGHPAFRAGRYSTAVVDDVFRARENGAALASRPPADPITAERKGSVP</sequence>
<dbReference type="PANTHER" id="PTHR18866">
    <property type="entry name" value="CARBOXYLASE:PYRUVATE/ACETYL-COA/PROPIONYL-COA CARBOXYLASE"/>
    <property type="match status" value="1"/>
</dbReference>
<dbReference type="PROSITE" id="PS00866">
    <property type="entry name" value="CPSASE_1"/>
    <property type="match status" value="1"/>
</dbReference>
<evidence type="ECO:0000256" key="1">
    <source>
        <dbReference type="ARBA" id="ARBA00013263"/>
    </source>
</evidence>
<dbReference type="PROSITE" id="PS50979">
    <property type="entry name" value="BC"/>
    <property type="match status" value="1"/>
</dbReference>
<dbReference type="InterPro" id="IPR005479">
    <property type="entry name" value="CPAse_ATP-bd"/>
</dbReference>
<dbReference type="InterPro" id="IPR005481">
    <property type="entry name" value="BC-like_N"/>
</dbReference>
<evidence type="ECO:0000256" key="6">
    <source>
        <dbReference type="PROSITE-ProRule" id="PRU00409"/>
    </source>
</evidence>
<accession>A0ABU2KXF5</accession>
<dbReference type="RefSeq" id="WP_311546427.1">
    <property type="nucleotide sequence ID" value="NZ_JAVREK010000020.1"/>
</dbReference>
<proteinExistence type="predicted"/>
<comment type="caution">
    <text evidence="10">The sequence shown here is derived from an EMBL/GenBank/DDBJ whole genome shotgun (WGS) entry which is preliminary data.</text>
</comment>
<name>A0ABU2KXF5_9ACTN</name>